<organism evidence="2 5">
    <name type="scientific">Rotaria magnacalcarata</name>
    <dbReference type="NCBI Taxonomy" id="392030"/>
    <lineage>
        <taxon>Eukaryota</taxon>
        <taxon>Metazoa</taxon>
        <taxon>Spiralia</taxon>
        <taxon>Gnathifera</taxon>
        <taxon>Rotifera</taxon>
        <taxon>Eurotatoria</taxon>
        <taxon>Bdelloidea</taxon>
        <taxon>Philodinida</taxon>
        <taxon>Philodinidae</taxon>
        <taxon>Rotaria</taxon>
    </lineage>
</organism>
<dbReference type="AlphaFoldDB" id="A0A816XYS0"/>
<gene>
    <name evidence="4" type="ORF">GIL414_LOCUS4610</name>
    <name evidence="2" type="ORF">MBJ925_LOCUS31519</name>
    <name evidence="3" type="ORF">SMN809_LOCUS1125</name>
</gene>
<feature type="chain" id="PRO_5036413340" evidence="1">
    <location>
        <begin position="21"/>
        <end position="261"/>
    </location>
</feature>
<dbReference type="EMBL" id="CAJOBI010000161">
    <property type="protein sequence ID" value="CAF3800110.1"/>
    <property type="molecule type" value="Genomic_DNA"/>
</dbReference>
<keyword evidence="1" id="KW-0732">Signal</keyword>
<name>A0A816XYS0_9BILA</name>
<evidence type="ECO:0000313" key="2">
    <source>
        <dbReference type="EMBL" id="CAF2152421.1"/>
    </source>
</evidence>
<evidence type="ECO:0000313" key="5">
    <source>
        <dbReference type="Proteomes" id="UP000663824"/>
    </source>
</evidence>
<proteinExistence type="predicted"/>
<dbReference type="EMBL" id="CAJOBJ010001132">
    <property type="protein sequence ID" value="CAF3863226.1"/>
    <property type="molecule type" value="Genomic_DNA"/>
</dbReference>
<feature type="signal peptide" evidence="1">
    <location>
        <begin position="1"/>
        <end position="20"/>
    </location>
</feature>
<dbReference type="Proteomes" id="UP000681720">
    <property type="component" value="Unassembled WGS sequence"/>
</dbReference>
<dbReference type="Proteomes" id="UP000676336">
    <property type="component" value="Unassembled WGS sequence"/>
</dbReference>
<accession>A0A816XYS0</accession>
<dbReference type="Proteomes" id="UP000663824">
    <property type="component" value="Unassembled WGS sequence"/>
</dbReference>
<evidence type="ECO:0000256" key="1">
    <source>
        <dbReference type="SAM" id="SignalP"/>
    </source>
</evidence>
<sequence>MYRYSLSSFSILICLSYVQSQILYECNFGNATLNENCFTTTVLLISTFAALTDQPLDHPTSGVTSALKPTNDGQVCQLPYKVGNYTWDMSDYSSIMIRLDDQHITDNPTALTSLLIQSTTINLSTEAITTLLELAEITEPSTVETSPSEAAITALEVAETTGSSIVETLSTGVTRAASELVDSTVVSNTATSLIITTIIVGDQCKTSAKYNIHFKNNTMTLVFTEDETTNTGRSRARNLRHSSRNHRYYSSENGVKWWQKV</sequence>
<evidence type="ECO:0000313" key="4">
    <source>
        <dbReference type="EMBL" id="CAF3863226.1"/>
    </source>
</evidence>
<dbReference type="EMBL" id="CAJNRE010017193">
    <property type="protein sequence ID" value="CAF2152421.1"/>
    <property type="molecule type" value="Genomic_DNA"/>
</dbReference>
<reference evidence="2" key="1">
    <citation type="submission" date="2021-02" db="EMBL/GenBank/DDBJ databases">
        <authorList>
            <person name="Nowell W R."/>
        </authorList>
    </citation>
    <scope>NUCLEOTIDE SEQUENCE</scope>
</reference>
<comment type="caution">
    <text evidence="2">The sequence shown here is derived from an EMBL/GenBank/DDBJ whole genome shotgun (WGS) entry which is preliminary data.</text>
</comment>
<protein>
    <submittedName>
        <fullName evidence="2">Uncharacterized protein</fullName>
    </submittedName>
</protein>
<evidence type="ECO:0000313" key="3">
    <source>
        <dbReference type="EMBL" id="CAF3800110.1"/>
    </source>
</evidence>